<protein>
    <recommendedName>
        <fullName evidence="4">Regulator of septum formation</fullName>
    </recommendedName>
</protein>
<evidence type="ECO:0000256" key="1">
    <source>
        <dbReference type="SAM" id="Phobius"/>
    </source>
</evidence>
<organism evidence="2 3">
    <name type="scientific">Kitasatospora paracochleata</name>
    <dbReference type="NCBI Taxonomy" id="58354"/>
    <lineage>
        <taxon>Bacteria</taxon>
        <taxon>Bacillati</taxon>
        <taxon>Actinomycetota</taxon>
        <taxon>Actinomycetes</taxon>
        <taxon>Kitasatosporales</taxon>
        <taxon>Streptomycetaceae</taxon>
        <taxon>Kitasatospora</taxon>
    </lineage>
</organism>
<evidence type="ECO:0008006" key="4">
    <source>
        <dbReference type="Google" id="ProtNLM"/>
    </source>
</evidence>
<feature type="transmembrane region" description="Helical" evidence="1">
    <location>
        <begin position="12"/>
        <end position="32"/>
    </location>
</feature>
<keyword evidence="3" id="KW-1185">Reference proteome</keyword>
<accession>A0ABT1J0I9</accession>
<dbReference type="EMBL" id="JAMZDX010000004">
    <property type="protein sequence ID" value="MCP2310937.1"/>
    <property type="molecule type" value="Genomic_DNA"/>
</dbReference>
<evidence type="ECO:0000313" key="2">
    <source>
        <dbReference type="EMBL" id="MCP2310937.1"/>
    </source>
</evidence>
<keyword evidence="1" id="KW-1133">Transmembrane helix</keyword>
<proteinExistence type="predicted"/>
<keyword evidence="1" id="KW-0472">Membrane</keyword>
<sequence>MSNFNRRGSRSRAGIGLLLAMPMMVIAGIWFASGHRSEGISSPTPGQEASPRMVAVLDLKVGDCFFAPSEGETTQASFGPVTVVWRVPCGRPHRGEVYAIAELHGATYPGGELESYRECEKLRPGYALDDWAIPDNVMPSHIDPDRTGMQSPGRSIAICTFDITGGMTSSLRQDRSRLTPQQLAYLDAEARLLVDAALVPATFVEHAPEAYRAWAGTLLQSGTSAVQVLDFCPWDGKAQQPVADRAGEMRELLQHLRAAQQSADTATQQREVSAAQHSMSSNTKKAAVRASLGLPSVPPTVPGAITLGSPAPTTGAAA</sequence>
<evidence type="ECO:0000313" key="3">
    <source>
        <dbReference type="Proteomes" id="UP001206483"/>
    </source>
</evidence>
<dbReference type="RefSeq" id="WP_253799589.1">
    <property type="nucleotide sequence ID" value="NZ_BAAAUB010000047.1"/>
</dbReference>
<keyword evidence="1" id="KW-0812">Transmembrane</keyword>
<gene>
    <name evidence="2" type="ORF">FHR36_004100</name>
</gene>
<dbReference type="Proteomes" id="UP001206483">
    <property type="component" value="Unassembled WGS sequence"/>
</dbReference>
<reference evidence="2 3" key="1">
    <citation type="submission" date="2022-06" db="EMBL/GenBank/DDBJ databases">
        <title>Sequencing the genomes of 1000 actinobacteria strains.</title>
        <authorList>
            <person name="Klenk H.-P."/>
        </authorList>
    </citation>
    <scope>NUCLEOTIDE SEQUENCE [LARGE SCALE GENOMIC DNA]</scope>
    <source>
        <strain evidence="2 3">DSM 41656</strain>
    </source>
</reference>
<comment type="caution">
    <text evidence="2">The sequence shown here is derived from an EMBL/GenBank/DDBJ whole genome shotgun (WGS) entry which is preliminary data.</text>
</comment>
<name>A0ABT1J0I9_9ACTN</name>